<feature type="compositionally biased region" description="Acidic residues" evidence="5">
    <location>
        <begin position="101"/>
        <end position="129"/>
    </location>
</feature>
<dbReference type="InterPro" id="IPR019186">
    <property type="entry name" value="Nucleolar_protein_12"/>
</dbReference>
<feature type="compositionally biased region" description="Basic residues" evidence="5">
    <location>
        <begin position="254"/>
        <end position="265"/>
    </location>
</feature>
<dbReference type="STRING" id="1382522.W6MK02"/>
<name>W6MK02_9ASCO</name>
<evidence type="ECO:0000256" key="1">
    <source>
        <dbReference type="ARBA" id="ARBA00004604"/>
    </source>
</evidence>
<evidence type="ECO:0000313" key="7">
    <source>
        <dbReference type="Proteomes" id="UP000019384"/>
    </source>
</evidence>
<feature type="compositionally biased region" description="Basic and acidic residues" evidence="5">
    <location>
        <begin position="243"/>
        <end position="253"/>
    </location>
</feature>
<keyword evidence="3" id="KW-0175">Coiled coil</keyword>
<evidence type="ECO:0000256" key="2">
    <source>
        <dbReference type="ARBA" id="ARBA00007175"/>
    </source>
</evidence>
<evidence type="ECO:0000256" key="3">
    <source>
        <dbReference type="ARBA" id="ARBA00023054"/>
    </source>
</evidence>
<dbReference type="GO" id="GO:0000477">
    <property type="term" value="P:generation of mature 5'-end of LSU-rRNA from tricistronic rRNA transcript (SSU-rRNA, 5.8S rRNA, LSU-rRNA)"/>
    <property type="evidence" value="ECO:0007669"/>
    <property type="project" value="EnsemblFungi"/>
</dbReference>
<comment type="subcellular location">
    <subcellularLocation>
        <location evidence="1">Nucleus</location>
        <location evidence="1">Nucleolus</location>
    </subcellularLocation>
</comment>
<dbReference type="GO" id="GO:0019843">
    <property type="term" value="F:rRNA binding"/>
    <property type="evidence" value="ECO:0007669"/>
    <property type="project" value="TreeGrafter"/>
</dbReference>
<proteinExistence type="inferred from homology"/>
<sequence>MPRENRDILTGGRKYAQKQAKKHRVEEVVFDKDARVEYLTGFHKRKLARQKHAKEFIEEQERKNRLEERARIRQERKDKVQQRLQELQQLKDGGQFVVSESESEGENDDAPDSSVTDEEVKDNEDEESEWTGFSEDFKKKKSRGILKRKQVYVATDANAPVVGETVVTVEAIDNGNPIEELAAIAKANQVDLTKSESVLNDSLKRARQYARLVVGHNDSEEESDTDSNKRPKKPKKKKFRYLSKSERKTNRFKEKSKKRAQRDRD</sequence>
<organism evidence="6 7">
    <name type="scientific">Kuraishia capsulata CBS 1993</name>
    <dbReference type="NCBI Taxonomy" id="1382522"/>
    <lineage>
        <taxon>Eukaryota</taxon>
        <taxon>Fungi</taxon>
        <taxon>Dikarya</taxon>
        <taxon>Ascomycota</taxon>
        <taxon>Saccharomycotina</taxon>
        <taxon>Pichiomycetes</taxon>
        <taxon>Pichiales</taxon>
        <taxon>Pichiaceae</taxon>
        <taxon>Kuraishia</taxon>
    </lineage>
</organism>
<reference evidence="6" key="1">
    <citation type="submission" date="2013-12" db="EMBL/GenBank/DDBJ databases">
        <authorList>
            <person name="Genoscope - CEA"/>
        </authorList>
    </citation>
    <scope>NUCLEOTIDE SEQUENCE</scope>
    <source>
        <strain evidence="6">CBS 1993</strain>
    </source>
</reference>
<dbReference type="GO" id="GO:0005730">
    <property type="term" value="C:nucleolus"/>
    <property type="evidence" value="ECO:0007669"/>
    <property type="project" value="UniProtKB-SubCell"/>
</dbReference>
<dbReference type="OrthoDB" id="551633at2759"/>
<dbReference type="Pfam" id="PF09805">
    <property type="entry name" value="Nop25"/>
    <property type="match status" value="1"/>
</dbReference>
<evidence type="ECO:0000256" key="5">
    <source>
        <dbReference type="SAM" id="MobiDB-lite"/>
    </source>
</evidence>
<dbReference type="GeneID" id="34518295"/>
<feature type="region of interest" description="Disordered" evidence="5">
    <location>
        <begin position="1"/>
        <end position="23"/>
    </location>
</feature>
<dbReference type="Proteomes" id="UP000019384">
    <property type="component" value="Unassembled WGS sequence"/>
</dbReference>
<dbReference type="GO" id="GO:0005737">
    <property type="term" value="C:cytoplasm"/>
    <property type="evidence" value="ECO:0007669"/>
    <property type="project" value="EnsemblFungi"/>
</dbReference>
<dbReference type="GO" id="GO:0034399">
    <property type="term" value="C:nuclear periphery"/>
    <property type="evidence" value="ECO:0007669"/>
    <property type="project" value="EnsemblFungi"/>
</dbReference>
<gene>
    <name evidence="6" type="ORF">KUCA_T00000859001</name>
</gene>
<dbReference type="GO" id="GO:1990275">
    <property type="term" value="F:preribosome binding"/>
    <property type="evidence" value="ECO:0007669"/>
    <property type="project" value="EnsemblFungi"/>
</dbReference>
<dbReference type="PANTHER" id="PTHR14577:SF0">
    <property type="entry name" value="NUCLEOLAR PROTEIN 12"/>
    <property type="match status" value="1"/>
</dbReference>
<evidence type="ECO:0008006" key="8">
    <source>
        <dbReference type="Google" id="ProtNLM"/>
    </source>
</evidence>
<feature type="compositionally biased region" description="Basic residues" evidence="5">
    <location>
        <begin position="230"/>
        <end position="241"/>
    </location>
</feature>
<dbReference type="GO" id="GO:0004534">
    <property type="term" value="F:5'-3' RNA exonuclease activity"/>
    <property type="evidence" value="ECO:0007669"/>
    <property type="project" value="EnsemblFungi"/>
</dbReference>
<dbReference type="EMBL" id="HG793125">
    <property type="protein sequence ID" value="CDK24892.1"/>
    <property type="molecule type" value="Genomic_DNA"/>
</dbReference>
<accession>W6MK02</accession>
<keyword evidence="4" id="KW-0539">Nucleus</keyword>
<reference evidence="6" key="2">
    <citation type="submission" date="2014-02" db="EMBL/GenBank/DDBJ databases">
        <title>Complete DNA sequence of /Kuraishia capsulata/ illustrates novel genomic features among budding yeasts (/Saccharomycotina/).</title>
        <authorList>
            <person name="Morales L."/>
            <person name="Noel B."/>
            <person name="Porcel B."/>
            <person name="Marcet-Houben M."/>
            <person name="Hullo M-F."/>
            <person name="Sacerdot C."/>
            <person name="Tekaia F."/>
            <person name="Leh-Louis V."/>
            <person name="Despons L."/>
            <person name="Khanna V."/>
            <person name="Aury J-M."/>
            <person name="Barbe V."/>
            <person name="Couloux A."/>
            <person name="Labadie K."/>
            <person name="Pelletier E."/>
            <person name="Souciet J-L."/>
            <person name="Boekhout T."/>
            <person name="Gabaldon T."/>
            <person name="Wincker P."/>
            <person name="Dujon B."/>
        </authorList>
    </citation>
    <scope>NUCLEOTIDE SEQUENCE</scope>
    <source>
        <strain evidence="6">CBS 1993</strain>
    </source>
</reference>
<dbReference type="PANTHER" id="PTHR14577">
    <property type="entry name" value="NUCLEOLAR PROTEIN 12"/>
    <property type="match status" value="1"/>
</dbReference>
<dbReference type="HOGENOM" id="CLU_067149_0_0_1"/>
<evidence type="ECO:0000313" key="6">
    <source>
        <dbReference type="EMBL" id="CDK24892.1"/>
    </source>
</evidence>
<feature type="region of interest" description="Disordered" evidence="5">
    <location>
        <begin position="75"/>
        <end position="143"/>
    </location>
</feature>
<keyword evidence="7" id="KW-1185">Reference proteome</keyword>
<dbReference type="AlphaFoldDB" id="W6MK02"/>
<dbReference type="RefSeq" id="XP_022456907.1">
    <property type="nucleotide sequence ID" value="XM_022605438.1"/>
</dbReference>
<protein>
    <recommendedName>
        <fullName evidence="8">Ribosomal RNA-processing protein 17</fullName>
    </recommendedName>
</protein>
<evidence type="ECO:0000256" key="4">
    <source>
        <dbReference type="ARBA" id="ARBA00023242"/>
    </source>
</evidence>
<feature type="region of interest" description="Disordered" evidence="5">
    <location>
        <begin position="214"/>
        <end position="265"/>
    </location>
</feature>
<comment type="similarity">
    <text evidence="2">Belongs to the RRP17 family.</text>
</comment>